<name>A0ACC2NBS0_9HYME</name>
<dbReference type="Proteomes" id="UP001239111">
    <property type="component" value="Chromosome 4"/>
</dbReference>
<proteinExistence type="predicted"/>
<evidence type="ECO:0000313" key="2">
    <source>
        <dbReference type="Proteomes" id="UP001239111"/>
    </source>
</evidence>
<evidence type="ECO:0000313" key="1">
    <source>
        <dbReference type="EMBL" id="KAJ8668496.1"/>
    </source>
</evidence>
<sequence length="714" mass="81167">MDAAMIAYISLSHHIRKIVNDVDEDGRSPLFCAARMNYHENYTEVLKILLNLGANLKSADEQCYKSFCTVLQNGDLSAVELMIEHGIDLEDYKNCLPIHVAARNPRVEVLEFFLCSHKFDLNQKDTMGRTALWEAVEFSNAEAVELLLDWGVELGCEVDDHRSILGHVQYENDSEQTTRCIEILLRNGANTWFPTGELISALYLAVQAKYSSQYTKRLKLFFEYSNGTLQHLASKTIWGVARHGDLEAVQLYFNCGVDPTIYVDKFPLHKAVLNPRVEVLEFLLSTGVFNPNEFDYGRSTSLIDAVKNDNFAAVRILLEHGADPNLGDYDGLSPLHYVRYFDDSDEVTRYIEILLRHGANPDLMDERKQSPLDLFAMTSIEESNCSDALVKRLRLFLKYRIDDIANHIYDPAPLAFTNVVKYGSMQEVEEILNDGLDLTKCRNHFLLHNAADNPRVEILQLLLGIPGLDPDWRDEFDETTLHKVARNGSLEAMELLLDYGVDVNALSRKRESALKIAVKLALFGLLDMEKAEKCIELLLAHGAQFNFPGGSDKRFIQFGRIGPRGIRVGALKILMHANLLKSQGRKVHPSFFTIRVTENKRCQDELKSLQAEKLEGSFTLYKILGNGYQGFYSDKMMQKLQDQDYIGNLRSRFPISGDRLIGIIKHLSLKEIAARKLSQLIGFPRDTFYMVIDRIVETLPKRTLRALIDVEIES</sequence>
<dbReference type="EMBL" id="CM056744">
    <property type="protein sequence ID" value="KAJ8668496.1"/>
    <property type="molecule type" value="Genomic_DNA"/>
</dbReference>
<gene>
    <name evidence="1" type="ORF">QAD02_010159</name>
</gene>
<organism evidence="1 2">
    <name type="scientific">Eretmocerus hayati</name>
    <dbReference type="NCBI Taxonomy" id="131215"/>
    <lineage>
        <taxon>Eukaryota</taxon>
        <taxon>Metazoa</taxon>
        <taxon>Ecdysozoa</taxon>
        <taxon>Arthropoda</taxon>
        <taxon>Hexapoda</taxon>
        <taxon>Insecta</taxon>
        <taxon>Pterygota</taxon>
        <taxon>Neoptera</taxon>
        <taxon>Endopterygota</taxon>
        <taxon>Hymenoptera</taxon>
        <taxon>Apocrita</taxon>
        <taxon>Proctotrupomorpha</taxon>
        <taxon>Chalcidoidea</taxon>
        <taxon>Aphelinidae</taxon>
        <taxon>Aphelininae</taxon>
        <taxon>Eretmocerus</taxon>
    </lineage>
</organism>
<reference evidence="1" key="1">
    <citation type="submission" date="2023-04" db="EMBL/GenBank/DDBJ databases">
        <title>A chromosome-level genome assembly of the parasitoid wasp Eretmocerus hayati.</title>
        <authorList>
            <person name="Zhong Y."/>
            <person name="Liu S."/>
            <person name="Liu Y."/>
        </authorList>
    </citation>
    <scope>NUCLEOTIDE SEQUENCE</scope>
    <source>
        <strain evidence="1">ZJU_SS_LIU_2023</strain>
    </source>
</reference>
<protein>
    <submittedName>
        <fullName evidence="1">Uncharacterized protein</fullName>
    </submittedName>
</protein>
<keyword evidence="2" id="KW-1185">Reference proteome</keyword>
<comment type="caution">
    <text evidence="1">The sequence shown here is derived from an EMBL/GenBank/DDBJ whole genome shotgun (WGS) entry which is preliminary data.</text>
</comment>
<accession>A0ACC2NBS0</accession>